<keyword evidence="2" id="KW-1185">Reference proteome</keyword>
<dbReference type="AlphaFoldDB" id="A0A7U7GB45"/>
<evidence type="ECO:0008006" key="3">
    <source>
        <dbReference type="Google" id="ProtNLM"/>
    </source>
</evidence>
<organism evidence="1 2">
    <name type="scientific">Candidatus Contendobacter odensis Run_B_J11</name>
    <dbReference type="NCBI Taxonomy" id="1400861"/>
    <lineage>
        <taxon>Bacteria</taxon>
        <taxon>Pseudomonadati</taxon>
        <taxon>Pseudomonadota</taxon>
        <taxon>Gammaproteobacteria</taxon>
        <taxon>Candidatus Competibacteraceae</taxon>
        <taxon>Candidatus Contendibacter</taxon>
    </lineage>
</organism>
<dbReference type="Proteomes" id="UP000019184">
    <property type="component" value="Unassembled WGS sequence"/>
</dbReference>
<protein>
    <recommendedName>
        <fullName evidence="3">Transposase IS204/IS1001/IS1096/IS1165 zinc-finger domain-containing protein</fullName>
    </recommendedName>
</protein>
<evidence type="ECO:0000313" key="1">
    <source>
        <dbReference type="EMBL" id="CDH45081.1"/>
    </source>
</evidence>
<dbReference type="EMBL" id="CBTK010000118">
    <property type="protein sequence ID" value="CDH45081.1"/>
    <property type="molecule type" value="Genomic_DNA"/>
</dbReference>
<sequence length="61" mass="7303">MTESEIFESILGIKEIQVDRVEWQDQSFHIYCSSVFSEAICPNCLNKRQVINQTYERQFRD</sequence>
<comment type="caution">
    <text evidence="1">The sequence shown here is derived from an EMBL/GenBank/DDBJ whole genome shotgun (WGS) entry which is preliminary data.</text>
</comment>
<proteinExistence type="predicted"/>
<accession>A0A7U7GB45</accession>
<reference evidence="1 2" key="1">
    <citation type="journal article" date="2014" name="ISME J.">
        <title>Candidatus Competibacter-lineage genomes retrieved from metagenomes reveal functional metabolic diversity.</title>
        <authorList>
            <person name="McIlroy S.J."/>
            <person name="Albertsen M."/>
            <person name="Andresen E.K."/>
            <person name="Saunders A.M."/>
            <person name="Kristiansen R."/>
            <person name="Stokholm-Bjerregaard M."/>
            <person name="Nielsen K.L."/>
            <person name="Nielsen P.H."/>
        </authorList>
    </citation>
    <scope>NUCLEOTIDE SEQUENCE [LARGE SCALE GENOMIC DNA]</scope>
    <source>
        <strain evidence="1 2">Run_B_J11</strain>
    </source>
</reference>
<evidence type="ECO:0000313" key="2">
    <source>
        <dbReference type="Proteomes" id="UP000019184"/>
    </source>
</evidence>
<name>A0A7U7GB45_9GAMM</name>
<gene>
    <name evidence="1" type="ORF">BN874_2040001</name>
</gene>